<dbReference type="AlphaFoldDB" id="A0A5B7FU61"/>
<keyword evidence="3" id="KW-1185">Reference proteome</keyword>
<comment type="caution">
    <text evidence="2">The sequence shown here is derived from an EMBL/GenBank/DDBJ whole genome shotgun (WGS) entry which is preliminary data.</text>
</comment>
<sequence length="72" mass="8401">MMPNQAIPFLFNLNFHHQSLIPHPLQHLIRPSKKTFTPHYSFTTPLKTQKYSTAEVHPPQNLPLDSSTTLWH</sequence>
<organism evidence="2 3">
    <name type="scientific">Portunus trituberculatus</name>
    <name type="common">Swimming crab</name>
    <name type="synonym">Neptunus trituberculatus</name>
    <dbReference type="NCBI Taxonomy" id="210409"/>
    <lineage>
        <taxon>Eukaryota</taxon>
        <taxon>Metazoa</taxon>
        <taxon>Ecdysozoa</taxon>
        <taxon>Arthropoda</taxon>
        <taxon>Crustacea</taxon>
        <taxon>Multicrustacea</taxon>
        <taxon>Malacostraca</taxon>
        <taxon>Eumalacostraca</taxon>
        <taxon>Eucarida</taxon>
        <taxon>Decapoda</taxon>
        <taxon>Pleocyemata</taxon>
        <taxon>Brachyura</taxon>
        <taxon>Eubrachyura</taxon>
        <taxon>Portunoidea</taxon>
        <taxon>Portunidae</taxon>
        <taxon>Portuninae</taxon>
        <taxon>Portunus</taxon>
    </lineage>
</organism>
<reference evidence="2 3" key="1">
    <citation type="submission" date="2019-05" db="EMBL/GenBank/DDBJ databases">
        <title>Another draft genome of Portunus trituberculatus and its Hox gene families provides insights of decapod evolution.</title>
        <authorList>
            <person name="Jeong J.-H."/>
            <person name="Song I."/>
            <person name="Kim S."/>
            <person name="Choi T."/>
            <person name="Kim D."/>
            <person name="Ryu S."/>
            <person name="Kim W."/>
        </authorList>
    </citation>
    <scope>NUCLEOTIDE SEQUENCE [LARGE SCALE GENOMIC DNA]</scope>
    <source>
        <tissue evidence="2">Muscle</tissue>
    </source>
</reference>
<gene>
    <name evidence="2" type="ORF">E2C01_044858</name>
</gene>
<protein>
    <submittedName>
        <fullName evidence="2">Uncharacterized protein</fullName>
    </submittedName>
</protein>
<proteinExistence type="predicted"/>
<feature type="region of interest" description="Disordered" evidence="1">
    <location>
        <begin position="51"/>
        <end position="72"/>
    </location>
</feature>
<dbReference type="Proteomes" id="UP000324222">
    <property type="component" value="Unassembled WGS sequence"/>
</dbReference>
<feature type="compositionally biased region" description="Polar residues" evidence="1">
    <location>
        <begin position="63"/>
        <end position="72"/>
    </location>
</feature>
<dbReference type="EMBL" id="VSRR010009896">
    <property type="protein sequence ID" value="MPC51021.1"/>
    <property type="molecule type" value="Genomic_DNA"/>
</dbReference>
<evidence type="ECO:0000313" key="2">
    <source>
        <dbReference type="EMBL" id="MPC51021.1"/>
    </source>
</evidence>
<accession>A0A5B7FU61</accession>
<evidence type="ECO:0000313" key="3">
    <source>
        <dbReference type="Proteomes" id="UP000324222"/>
    </source>
</evidence>
<name>A0A5B7FU61_PORTR</name>
<evidence type="ECO:0000256" key="1">
    <source>
        <dbReference type="SAM" id="MobiDB-lite"/>
    </source>
</evidence>